<protein>
    <submittedName>
        <fullName evidence="2">Uncharacterized protein</fullName>
    </submittedName>
</protein>
<feature type="transmembrane region" description="Helical" evidence="1">
    <location>
        <begin position="53"/>
        <end position="75"/>
    </location>
</feature>
<dbReference type="Proteomes" id="UP001190700">
    <property type="component" value="Unassembled WGS sequence"/>
</dbReference>
<keyword evidence="3" id="KW-1185">Reference proteome</keyword>
<evidence type="ECO:0000313" key="3">
    <source>
        <dbReference type="Proteomes" id="UP001190700"/>
    </source>
</evidence>
<feature type="transmembrane region" description="Helical" evidence="1">
    <location>
        <begin position="20"/>
        <end position="41"/>
    </location>
</feature>
<evidence type="ECO:0000313" key="2">
    <source>
        <dbReference type="EMBL" id="KAK3265297.1"/>
    </source>
</evidence>
<dbReference type="EMBL" id="LGRX02014022">
    <property type="protein sequence ID" value="KAK3265297.1"/>
    <property type="molecule type" value="Genomic_DNA"/>
</dbReference>
<accession>A0AAE0FSM7</accession>
<reference evidence="2 3" key="1">
    <citation type="journal article" date="2015" name="Genome Biol. Evol.">
        <title>Comparative Genomics of a Bacterivorous Green Alga Reveals Evolutionary Causalities and Consequences of Phago-Mixotrophic Mode of Nutrition.</title>
        <authorList>
            <person name="Burns J.A."/>
            <person name="Paasch A."/>
            <person name="Narechania A."/>
            <person name="Kim E."/>
        </authorList>
    </citation>
    <scope>NUCLEOTIDE SEQUENCE [LARGE SCALE GENOMIC DNA]</scope>
    <source>
        <strain evidence="2 3">PLY_AMNH</strain>
    </source>
</reference>
<name>A0AAE0FSM7_9CHLO</name>
<feature type="transmembrane region" description="Helical" evidence="1">
    <location>
        <begin position="285"/>
        <end position="303"/>
    </location>
</feature>
<gene>
    <name evidence="2" type="ORF">CYMTET_26010</name>
</gene>
<proteinExistence type="predicted"/>
<organism evidence="2 3">
    <name type="scientific">Cymbomonas tetramitiformis</name>
    <dbReference type="NCBI Taxonomy" id="36881"/>
    <lineage>
        <taxon>Eukaryota</taxon>
        <taxon>Viridiplantae</taxon>
        <taxon>Chlorophyta</taxon>
        <taxon>Pyramimonadophyceae</taxon>
        <taxon>Pyramimonadales</taxon>
        <taxon>Pyramimonadaceae</taxon>
        <taxon>Cymbomonas</taxon>
    </lineage>
</organism>
<comment type="caution">
    <text evidence="2">The sequence shown here is derived from an EMBL/GenBank/DDBJ whole genome shotgun (WGS) entry which is preliminary data.</text>
</comment>
<keyword evidence="1" id="KW-0472">Membrane</keyword>
<evidence type="ECO:0000256" key="1">
    <source>
        <dbReference type="SAM" id="Phobius"/>
    </source>
</evidence>
<feature type="transmembrane region" description="Helical" evidence="1">
    <location>
        <begin position="129"/>
        <end position="151"/>
    </location>
</feature>
<sequence length="553" mass="60925">MHGARRIAELLALRRVPGAPWKAAIAAVVWLQLCSLGLVVQHRRPRESLCPRPVYVALATALGHQGSASIVLGLIEALRCRCDAYPDPDPTSPLAYGAMPWSTDILQWCSTWSREQQCWVPGSVNVHILAVYMVLLFMYVLTTTPNLWAALEAEAVGIDEVDTGLDLRDPPLYATGASLLQFLILLLCTLAAPIPSLPHPKENSRLPSGAAVGGTALLHATLTTVAAVACVWTWHFSRRPGRREWDDAPPAFGRLRLVLNLMVLHAAGCGWAVCCLGTIPQSEYYSMLLAGWAGLVVTGVMAARRDYTATRAKLQMVMRERGWAEAASSLIELRKKLLYMEHAERFSSNEITAGPSSETPLRTFSVSWEISEADGPLVFDGLDARQLMRCLIEWEAGVAVEWLDAHFVGKRAAWVSKMYQEISAFAYPCLSNRIKELRDSIQEPPSFKQIALALHGSTPLPGDVVEVVAALATPECASIRCLVQSYLPRRRMDGMHSVDNDTSPEAAGVHVKELWRTLENQAQVDTFWAHLMAYSLQVKNTFLHEIEDINGSG</sequence>
<feature type="transmembrane region" description="Helical" evidence="1">
    <location>
        <begin position="216"/>
        <end position="236"/>
    </location>
</feature>
<feature type="transmembrane region" description="Helical" evidence="1">
    <location>
        <begin position="257"/>
        <end position="279"/>
    </location>
</feature>
<keyword evidence="1" id="KW-1133">Transmembrane helix</keyword>
<feature type="transmembrane region" description="Helical" evidence="1">
    <location>
        <begin position="172"/>
        <end position="196"/>
    </location>
</feature>
<keyword evidence="1" id="KW-0812">Transmembrane</keyword>
<dbReference type="AlphaFoldDB" id="A0AAE0FSM7"/>